<protein>
    <recommendedName>
        <fullName evidence="2">NACHT domain-containing protein</fullName>
    </recommendedName>
</protein>
<name>M5C2J2_THACB</name>
<reference evidence="3 4" key="1">
    <citation type="journal article" date="2013" name="J. Biotechnol.">
        <title>Establishment and interpretation of the genome sequence of the phytopathogenic fungus Rhizoctonia solani AG1-IB isolate 7/3/14.</title>
        <authorList>
            <person name="Wibberg D.W."/>
            <person name="Jelonek L.J."/>
            <person name="Rupp O.R."/>
            <person name="Hennig M.H."/>
            <person name="Eikmeyer F.E."/>
            <person name="Goesmann A.G."/>
            <person name="Hartmann A.H."/>
            <person name="Borriss R.B."/>
            <person name="Grosch R.G."/>
            <person name="Puehler A.P."/>
            <person name="Schlueter A.S."/>
        </authorList>
    </citation>
    <scope>NUCLEOTIDE SEQUENCE [LARGE SCALE GENOMIC DNA]</scope>
    <source>
        <strain evidence="4">AG1-IB / isolate 7/3/14</strain>
    </source>
</reference>
<dbReference type="AlphaFoldDB" id="M5C2J2"/>
<evidence type="ECO:0000313" key="3">
    <source>
        <dbReference type="EMBL" id="CCO33245.1"/>
    </source>
</evidence>
<dbReference type="InterPro" id="IPR007111">
    <property type="entry name" value="NACHT_NTPase"/>
</dbReference>
<dbReference type="HOGENOM" id="CLU_000288_6_20_1"/>
<gene>
    <name evidence="3" type="ORF">BN14_07319</name>
</gene>
<dbReference type="Proteomes" id="UP000012065">
    <property type="component" value="Unassembled WGS sequence"/>
</dbReference>
<feature type="domain" description="NACHT" evidence="2">
    <location>
        <begin position="197"/>
        <end position="342"/>
    </location>
</feature>
<accession>M5C2J2</accession>
<dbReference type="SUPFAM" id="SSF52540">
    <property type="entry name" value="P-loop containing nucleoside triphosphate hydrolases"/>
    <property type="match status" value="1"/>
</dbReference>
<keyword evidence="1" id="KW-0677">Repeat</keyword>
<evidence type="ECO:0000259" key="2">
    <source>
        <dbReference type="PROSITE" id="PS50837"/>
    </source>
</evidence>
<sequence length="416" mass="46372">MWPSLRSLLAQLESSAAVFAPLQSAIGALATLVDAYEPDYQGQREYTEVRANIERILKDISARMSTPAGKLMTKSVKLICLEIESEVAIMKSKQDPDMERRLLKATQGLDGAMDCCRRVHGHLERLTLNLNLSILEGINEQMLLAQEAKLTKMSTSMSATYNSAESITAKRRECTPGTRKSQIDLLLQWANTSDAGKTCWMNGMAGTGKTTIAYTVCTELEKSNQLGASFFCSRTISECRQVKHIIPSIAYQLARFSLPFRCALDKALDKDSDAHARAPKQQYERLIVEPLTEVRQSLPADFIVVIDALDECENDNAVGQILDVLLSTSHSLPIRYLISSRPEGEITQKMAERLHGQDEPLLVLHDLESAVVKEDIEAYMRAELKGISLDEAHWPALLKRCGVLHTRQGDKHYLPI</sequence>
<dbReference type="PANTHER" id="PTHR10039">
    <property type="entry name" value="AMELOGENIN"/>
    <property type="match status" value="1"/>
</dbReference>
<organism evidence="3 4">
    <name type="scientific">Thanatephorus cucumeris (strain AG1-IB / isolate 7/3/14)</name>
    <name type="common">Lettuce bottom rot fungus</name>
    <name type="synonym">Rhizoctonia solani</name>
    <dbReference type="NCBI Taxonomy" id="1108050"/>
    <lineage>
        <taxon>Eukaryota</taxon>
        <taxon>Fungi</taxon>
        <taxon>Dikarya</taxon>
        <taxon>Basidiomycota</taxon>
        <taxon>Agaricomycotina</taxon>
        <taxon>Agaricomycetes</taxon>
        <taxon>Cantharellales</taxon>
        <taxon>Ceratobasidiaceae</taxon>
        <taxon>Rhizoctonia</taxon>
        <taxon>Rhizoctonia solani AG-1</taxon>
    </lineage>
</organism>
<comment type="caution">
    <text evidence="3">The sequence shown here is derived from an EMBL/GenBank/DDBJ whole genome shotgun (WGS) entry which is preliminary data.</text>
</comment>
<dbReference type="InterPro" id="IPR056884">
    <property type="entry name" value="NPHP3-like_N"/>
</dbReference>
<dbReference type="EMBL" id="CAOJ01011201">
    <property type="protein sequence ID" value="CCO33245.1"/>
    <property type="molecule type" value="Genomic_DNA"/>
</dbReference>
<dbReference type="InterPro" id="IPR027417">
    <property type="entry name" value="P-loop_NTPase"/>
</dbReference>
<dbReference type="PROSITE" id="PS50837">
    <property type="entry name" value="NACHT"/>
    <property type="match status" value="1"/>
</dbReference>
<dbReference type="Pfam" id="PF24883">
    <property type="entry name" value="NPHP3_N"/>
    <property type="match status" value="1"/>
</dbReference>
<evidence type="ECO:0000313" key="4">
    <source>
        <dbReference type="Proteomes" id="UP000012065"/>
    </source>
</evidence>
<dbReference type="Gene3D" id="3.40.50.300">
    <property type="entry name" value="P-loop containing nucleotide triphosphate hydrolases"/>
    <property type="match status" value="1"/>
</dbReference>
<evidence type="ECO:0000256" key="1">
    <source>
        <dbReference type="ARBA" id="ARBA00022737"/>
    </source>
</evidence>
<proteinExistence type="predicted"/>